<dbReference type="EMBL" id="CAJVPQ010007529">
    <property type="protein sequence ID" value="CAG8697689.1"/>
    <property type="molecule type" value="Genomic_DNA"/>
</dbReference>
<name>A0A9N9HND9_9GLOM</name>
<dbReference type="OrthoDB" id="5552484at2759"/>
<accession>A0A9N9HND9</accession>
<organism evidence="2 3">
    <name type="scientific">Funneliformis caledonium</name>
    <dbReference type="NCBI Taxonomy" id="1117310"/>
    <lineage>
        <taxon>Eukaryota</taxon>
        <taxon>Fungi</taxon>
        <taxon>Fungi incertae sedis</taxon>
        <taxon>Mucoromycota</taxon>
        <taxon>Glomeromycotina</taxon>
        <taxon>Glomeromycetes</taxon>
        <taxon>Glomerales</taxon>
        <taxon>Glomeraceae</taxon>
        <taxon>Funneliformis</taxon>
    </lineage>
</organism>
<dbReference type="GO" id="GO:0005664">
    <property type="term" value="C:nuclear origin of replication recognition complex"/>
    <property type="evidence" value="ECO:0007669"/>
    <property type="project" value="InterPro"/>
</dbReference>
<evidence type="ECO:0000256" key="1">
    <source>
        <dbReference type="SAM" id="MobiDB-lite"/>
    </source>
</evidence>
<feature type="region of interest" description="Disordered" evidence="1">
    <location>
        <begin position="221"/>
        <end position="296"/>
    </location>
</feature>
<proteinExistence type="predicted"/>
<evidence type="ECO:0000313" key="2">
    <source>
        <dbReference type="EMBL" id="CAG8697689.1"/>
    </source>
</evidence>
<protein>
    <submittedName>
        <fullName evidence="2">4540_t:CDS:1</fullName>
    </submittedName>
</protein>
<dbReference type="PANTHER" id="PTHR13394:SF0">
    <property type="entry name" value="ORIGIN RECOGNITION COMPLEX SUBUNIT 6"/>
    <property type="match status" value="1"/>
</dbReference>
<reference evidence="2" key="1">
    <citation type="submission" date="2021-06" db="EMBL/GenBank/DDBJ databases">
        <authorList>
            <person name="Kallberg Y."/>
            <person name="Tangrot J."/>
            <person name="Rosling A."/>
        </authorList>
    </citation>
    <scope>NUCLEOTIDE SEQUENCE</scope>
    <source>
        <strain evidence="2">UK204</strain>
    </source>
</reference>
<dbReference type="GO" id="GO:0006270">
    <property type="term" value="P:DNA replication initiation"/>
    <property type="evidence" value="ECO:0007669"/>
    <property type="project" value="TreeGrafter"/>
</dbReference>
<comment type="caution">
    <text evidence="2">The sequence shown here is derived from an EMBL/GenBank/DDBJ whole genome shotgun (WGS) entry which is preliminary data.</text>
</comment>
<dbReference type="Gene3D" id="1.10.472.10">
    <property type="entry name" value="Cyclin-like"/>
    <property type="match status" value="1"/>
</dbReference>
<dbReference type="Proteomes" id="UP000789570">
    <property type="component" value="Unassembled WGS sequence"/>
</dbReference>
<feature type="compositionally biased region" description="Basic and acidic residues" evidence="1">
    <location>
        <begin position="265"/>
        <end position="282"/>
    </location>
</feature>
<gene>
    <name evidence="2" type="ORF">FCALED_LOCUS13313</name>
</gene>
<dbReference type="AlphaFoldDB" id="A0A9N9HND9"/>
<evidence type="ECO:0000313" key="3">
    <source>
        <dbReference type="Proteomes" id="UP000789570"/>
    </source>
</evidence>
<keyword evidence="3" id="KW-1185">Reference proteome</keyword>
<feature type="non-terminal residue" evidence="2">
    <location>
        <position position="334"/>
    </location>
</feature>
<dbReference type="PANTHER" id="PTHR13394">
    <property type="entry name" value="ORIGIN RECOGNITION COMPLEX SUBUNIT 6"/>
    <property type="match status" value="1"/>
</dbReference>
<dbReference type="InterPro" id="IPR020529">
    <property type="entry name" value="ORC6_met/pln"/>
</dbReference>
<sequence length="334" mass="39167">EQANNMTRRNTIAFTNVIRELNLQNDEAAIKEKASELQKEVDRKINARLMSHWPSCKPVLCIHIALRIPFDKDSIVKLASTTEQNYYSSLSYIKKTLVISTLTFDLLASRFDCPKTLPYLESMFEIFKNNWSQKLTNANLRTIDWDNPVFKVAIFWCIYKTFGGQNQISQQELIDLPEVTITRVELNKHTKLVETHCKSYIAELKSQKKLTGRRITFKKPIPLKKKSKPKNDGEDKMNYSGKGKRGRKRPFQEDDDIEESNNKYSKVEETSKSFEKDKRQAVESEEEDEISCIGPMNSRGEMKIVNYWETRLYDDYLDWRESIIEKISERMDMD</sequence>